<dbReference type="InterPro" id="IPR036866">
    <property type="entry name" value="RibonucZ/Hydroxyglut_hydro"/>
</dbReference>
<reference evidence="2 3" key="1">
    <citation type="submission" date="2018-08" db="EMBL/GenBank/DDBJ databases">
        <title>Genomic Encyclopedia of Type Strains, Phase IV (KMG-IV): sequencing the most valuable type-strain genomes for metagenomic binning, comparative biology and taxonomic classification.</title>
        <authorList>
            <person name="Goeker M."/>
        </authorList>
    </citation>
    <scope>NUCLEOTIDE SEQUENCE [LARGE SCALE GENOMIC DNA]</scope>
    <source>
        <strain evidence="2 3">BW863</strain>
    </source>
</reference>
<accession>A0A3D9YZT1</accession>
<sequence>MSLLSIPAVALDLDAGNEENSRDFAPVAGMKVTIVGSGDAFSSGGRAHTCIRIDAATTTVVVDFGSGAMTAWQKLGFDFNNIDAIVVSHLHGDHFGGIPALLLHAQFVAERRRPLLLIGPPGLKVRLQEMLDLFFPGSSAVAWNYAWQVREIGGGRKIAVSGLTLETFDVIHSPGSMPTGIRLSDGKHIFAYSGDTAWTETLNDIAADADLFLCECSSGDEPVPNHLHWPLLKGKLKGFSAKRIAITHMGPSAIAKIPEMQAAGLIVANDGLSLEL</sequence>
<evidence type="ECO:0000259" key="1">
    <source>
        <dbReference type="SMART" id="SM00849"/>
    </source>
</evidence>
<organism evidence="2 3">
    <name type="scientific">Methylovirgula ligni</name>
    <dbReference type="NCBI Taxonomy" id="569860"/>
    <lineage>
        <taxon>Bacteria</taxon>
        <taxon>Pseudomonadati</taxon>
        <taxon>Pseudomonadota</taxon>
        <taxon>Alphaproteobacteria</taxon>
        <taxon>Hyphomicrobiales</taxon>
        <taxon>Beijerinckiaceae</taxon>
        <taxon>Methylovirgula</taxon>
    </lineage>
</organism>
<name>A0A3D9YZT1_9HYPH</name>
<feature type="domain" description="Metallo-beta-lactamase" evidence="1">
    <location>
        <begin position="47"/>
        <end position="248"/>
    </location>
</feature>
<comment type="caution">
    <text evidence="2">The sequence shown here is derived from an EMBL/GenBank/DDBJ whole genome shotgun (WGS) entry which is preliminary data.</text>
</comment>
<dbReference type="PANTHER" id="PTHR46018">
    <property type="entry name" value="ZINC PHOSPHODIESTERASE ELAC PROTEIN 1"/>
    <property type="match status" value="1"/>
</dbReference>
<evidence type="ECO:0000313" key="2">
    <source>
        <dbReference type="EMBL" id="REF88157.1"/>
    </source>
</evidence>
<dbReference type="GO" id="GO:0042781">
    <property type="term" value="F:3'-tRNA processing endoribonuclease activity"/>
    <property type="evidence" value="ECO:0007669"/>
    <property type="project" value="TreeGrafter"/>
</dbReference>
<keyword evidence="3" id="KW-1185">Reference proteome</keyword>
<evidence type="ECO:0000313" key="3">
    <source>
        <dbReference type="Proteomes" id="UP000256900"/>
    </source>
</evidence>
<protein>
    <submittedName>
        <fullName evidence="2">Ribonuclease BN (tRNA processing enzyme)</fullName>
    </submittedName>
</protein>
<gene>
    <name evidence="2" type="ORF">DES32_1799</name>
</gene>
<dbReference type="RefSeq" id="WP_245411233.1">
    <property type="nucleotide sequence ID" value="NZ_CP025086.1"/>
</dbReference>
<dbReference type="Proteomes" id="UP000256900">
    <property type="component" value="Unassembled WGS sequence"/>
</dbReference>
<dbReference type="PANTHER" id="PTHR46018:SF7">
    <property type="entry name" value="RIBONUCLEASE Z"/>
    <property type="match status" value="1"/>
</dbReference>
<dbReference type="CDD" id="cd07740">
    <property type="entry name" value="metallo-hydrolase-like_MBL-fold"/>
    <property type="match status" value="1"/>
</dbReference>
<dbReference type="SUPFAM" id="SSF56281">
    <property type="entry name" value="Metallo-hydrolase/oxidoreductase"/>
    <property type="match status" value="1"/>
</dbReference>
<dbReference type="SMART" id="SM00849">
    <property type="entry name" value="Lactamase_B"/>
    <property type="match status" value="1"/>
</dbReference>
<dbReference type="AlphaFoldDB" id="A0A3D9YZT1"/>
<dbReference type="EMBL" id="QUMO01000002">
    <property type="protein sequence ID" value="REF88157.1"/>
    <property type="molecule type" value="Genomic_DNA"/>
</dbReference>
<dbReference type="InterPro" id="IPR001279">
    <property type="entry name" value="Metallo-B-lactamas"/>
</dbReference>
<proteinExistence type="predicted"/>
<dbReference type="Pfam" id="PF23023">
    <property type="entry name" value="Anti-Pycsar_Apyc1"/>
    <property type="match status" value="1"/>
</dbReference>
<dbReference type="Gene3D" id="3.60.15.10">
    <property type="entry name" value="Ribonuclease Z/Hydroxyacylglutathione hydrolase-like"/>
    <property type="match status" value="1"/>
</dbReference>